<feature type="signal peptide" evidence="2">
    <location>
        <begin position="1"/>
        <end position="23"/>
    </location>
</feature>
<proteinExistence type="predicted"/>
<sequence>MQFQHAKQLASLSLALMMSACIIQVPEGVLSPSSSPKASSTPLVSPSLKPIASVAPATPQPTAFSTPEPIKTVEPSPTPVPKKVYTLAKKEMVLWGGSSVGEVAISSENTPVYRVKGGGSVDFELTWQEGDVVLNAYEMRETGIASQKGQMRWTTPPQEISEDQIIPFSASIKVLSNDRLPGDFGPNISVGWNIDGTSTHWLIPDSRTGSTVTPLSMNWDLPVETFKEALVTDPIHPSGDHFTLFVNAQGVLGLLVRYQYTQKK</sequence>
<keyword evidence="2" id="KW-0732">Signal</keyword>
<evidence type="ECO:0000256" key="1">
    <source>
        <dbReference type="SAM" id="MobiDB-lite"/>
    </source>
</evidence>
<reference evidence="3 4" key="1">
    <citation type="submission" date="2017-09" db="EMBL/GenBank/DDBJ databases">
        <title>Depth-based differentiation of microbial function through sediment-hosted aquifers and enrichment of novel symbionts in the deep terrestrial subsurface.</title>
        <authorList>
            <person name="Probst A.J."/>
            <person name="Ladd B."/>
            <person name="Jarett J.K."/>
            <person name="Geller-Mcgrath D.E."/>
            <person name="Sieber C.M."/>
            <person name="Emerson J.B."/>
            <person name="Anantharaman K."/>
            <person name="Thomas B.C."/>
            <person name="Malmstrom R."/>
            <person name="Stieglmeier M."/>
            <person name="Klingl A."/>
            <person name="Woyke T."/>
            <person name="Ryan C.M."/>
            <person name="Banfield J.F."/>
        </authorList>
    </citation>
    <scope>NUCLEOTIDE SEQUENCE [LARGE SCALE GENOMIC DNA]</scope>
    <source>
        <strain evidence="3">CG17_big_fil_post_rev_8_21_14_2_50_48_46</strain>
    </source>
</reference>
<dbReference type="AlphaFoldDB" id="A0A2M7G487"/>
<evidence type="ECO:0000313" key="4">
    <source>
        <dbReference type="Proteomes" id="UP000231019"/>
    </source>
</evidence>
<dbReference type="Proteomes" id="UP000231019">
    <property type="component" value="Unassembled WGS sequence"/>
</dbReference>
<feature type="chain" id="PRO_5014604578" description="Lipoprotein" evidence="2">
    <location>
        <begin position="24"/>
        <end position="264"/>
    </location>
</feature>
<protein>
    <recommendedName>
        <fullName evidence="5">Lipoprotein</fullName>
    </recommendedName>
</protein>
<feature type="region of interest" description="Disordered" evidence="1">
    <location>
        <begin position="56"/>
        <end position="78"/>
    </location>
</feature>
<name>A0A2M7G487_9BACT</name>
<dbReference type="EMBL" id="PFFQ01000037">
    <property type="protein sequence ID" value="PIW16698.1"/>
    <property type="molecule type" value="Genomic_DNA"/>
</dbReference>
<dbReference type="PROSITE" id="PS51257">
    <property type="entry name" value="PROKAR_LIPOPROTEIN"/>
    <property type="match status" value="1"/>
</dbReference>
<gene>
    <name evidence="3" type="ORF">COW36_13105</name>
</gene>
<accession>A0A2M7G487</accession>
<evidence type="ECO:0000256" key="2">
    <source>
        <dbReference type="SAM" id="SignalP"/>
    </source>
</evidence>
<organism evidence="3 4">
    <name type="scientific">bacterium (Candidatus Blackallbacteria) CG17_big_fil_post_rev_8_21_14_2_50_48_46</name>
    <dbReference type="NCBI Taxonomy" id="2014261"/>
    <lineage>
        <taxon>Bacteria</taxon>
        <taxon>Candidatus Blackallbacteria</taxon>
    </lineage>
</organism>
<comment type="caution">
    <text evidence="3">The sequence shown here is derived from an EMBL/GenBank/DDBJ whole genome shotgun (WGS) entry which is preliminary data.</text>
</comment>
<evidence type="ECO:0000313" key="3">
    <source>
        <dbReference type="EMBL" id="PIW16698.1"/>
    </source>
</evidence>
<evidence type="ECO:0008006" key="5">
    <source>
        <dbReference type="Google" id="ProtNLM"/>
    </source>
</evidence>